<evidence type="ECO:0000256" key="3">
    <source>
        <dbReference type="ARBA" id="ARBA00022679"/>
    </source>
</evidence>
<dbReference type="NCBIfam" id="TIGR03013">
    <property type="entry name" value="EpsB_2"/>
    <property type="match status" value="1"/>
</dbReference>
<evidence type="ECO:0000313" key="10">
    <source>
        <dbReference type="Proteomes" id="UP000387223"/>
    </source>
</evidence>
<sequence length="468" mass="52836">MSYIRFRKHYLHLPYLVLGVLEFTVLFAVFSLFTLFLTFLGVDHAPMSSDIVSGILFALILSCGTLAMGGYLAMVHESLTSLFFRTLVAYCFVGGIGLTVLYSVLPSADPGSGNLFGVVMLASIVVIALRLIFLRIVDSEQVVRRVVIFGAGDFAAALLDEYERNMRALGIRIIGCIADSPTKAISDANILSTPYDFYQFCRQNKVSEIVVAQQERRRKEGGWLPVPELMECKLRGISVTNGLDFYERELKKAKLDMVHPSWIVFSEGFKASKSRALAKRMLDLSISLTLLVIMLPFIVLTALAVFFETGRPVLYSQKRVGLLGKEFRIYKFRSMRQDAEKDGKARWASANDDRVTRVGAFIRNTRLDELPQIYNVIKGEMSIVGPRPERPEFVSELKEKIPFYDTRHYVKPGLMGWAQLKYPYGASVEDARGKLEYDLYYSKNHSFVMDLLIMIQTVEVILLGKGVR</sequence>
<reference evidence="9 10" key="1">
    <citation type="journal article" date="2019" name="J. Gen. Appl. Microbiol.">
        <title>Aerobic degradation of cis-dichloroethene by the marine bacterium Marinobacter salsuginis strain 5N-3.</title>
        <authorList>
            <person name="Inoue Y."/>
            <person name="Fukunaga Y."/>
            <person name="Katsumata H."/>
            <person name="Ohji S."/>
            <person name="Hosoyama A."/>
            <person name="Mori K."/>
            <person name="Ando K."/>
        </authorList>
    </citation>
    <scope>NUCLEOTIDE SEQUENCE [LARGE SCALE GENOMIC DNA]</scope>
    <source>
        <strain evidence="9 10">NBRC 109114</strain>
    </source>
</reference>
<comment type="similarity">
    <text evidence="2">Belongs to the bacterial sugar transferase family.</text>
</comment>
<feature type="transmembrane region" description="Helical" evidence="7">
    <location>
        <begin position="115"/>
        <end position="137"/>
    </location>
</feature>
<dbReference type="Gene3D" id="3.40.50.720">
    <property type="entry name" value="NAD(P)-binding Rossmann-like Domain"/>
    <property type="match status" value="1"/>
</dbReference>
<comment type="subcellular location">
    <subcellularLocation>
        <location evidence="1">Membrane</location>
        <topology evidence="1">Multi-pass membrane protein</topology>
    </subcellularLocation>
</comment>
<dbReference type="InterPro" id="IPR017464">
    <property type="entry name" value="Sugar_tfrase_EpsB_2"/>
</dbReference>
<evidence type="ECO:0000256" key="2">
    <source>
        <dbReference type="ARBA" id="ARBA00006464"/>
    </source>
</evidence>
<evidence type="ECO:0000259" key="8">
    <source>
        <dbReference type="Pfam" id="PF02397"/>
    </source>
</evidence>
<dbReference type="NCBIfam" id="TIGR03025">
    <property type="entry name" value="EPS_sugtrans"/>
    <property type="match status" value="1"/>
</dbReference>
<dbReference type="AlphaFoldDB" id="A0A5M3Q4I3"/>
<gene>
    <name evidence="9" type="ORF">MSSD14B_38010</name>
</gene>
<organism evidence="9 10">
    <name type="scientific">Marinobacter salsuginis</name>
    <dbReference type="NCBI Taxonomy" id="418719"/>
    <lineage>
        <taxon>Bacteria</taxon>
        <taxon>Pseudomonadati</taxon>
        <taxon>Pseudomonadota</taxon>
        <taxon>Gammaproteobacteria</taxon>
        <taxon>Pseudomonadales</taxon>
        <taxon>Marinobacteraceae</taxon>
        <taxon>Marinobacter</taxon>
    </lineage>
</organism>
<protein>
    <submittedName>
        <fullName evidence="9">Sugar transferase</fullName>
    </submittedName>
</protein>
<dbReference type="InterPro" id="IPR003362">
    <property type="entry name" value="Bact_transf"/>
</dbReference>
<comment type="caution">
    <text evidence="9">The sequence shown here is derived from an EMBL/GenBank/DDBJ whole genome shotgun (WGS) entry which is preliminary data.</text>
</comment>
<proteinExistence type="inferred from homology"/>
<dbReference type="RefSeq" id="WP_153637461.1">
    <property type="nucleotide sequence ID" value="NZ_BGZI01000034.1"/>
</dbReference>
<feature type="transmembrane region" description="Helical" evidence="7">
    <location>
        <begin position="12"/>
        <end position="39"/>
    </location>
</feature>
<feature type="transmembrane region" description="Helical" evidence="7">
    <location>
        <begin position="82"/>
        <end position="103"/>
    </location>
</feature>
<dbReference type="InterPro" id="IPR017475">
    <property type="entry name" value="EPS_sugar_tfrase"/>
</dbReference>
<keyword evidence="3 9" id="KW-0808">Transferase</keyword>
<dbReference type="PANTHER" id="PTHR30576">
    <property type="entry name" value="COLANIC BIOSYNTHESIS UDP-GLUCOSE LIPID CARRIER TRANSFERASE"/>
    <property type="match status" value="1"/>
</dbReference>
<evidence type="ECO:0000313" key="9">
    <source>
        <dbReference type="EMBL" id="GBO90133.1"/>
    </source>
</evidence>
<dbReference type="GO" id="GO:0089702">
    <property type="term" value="F:undecaprenyl-phosphate glucose phosphotransferase activity"/>
    <property type="evidence" value="ECO:0007669"/>
    <property type="project" value="TreeGrafter"/>
</dbReference>
<keyword evidence="4 7" id="KW-0812">Transmembrane</keyword>
<feature type="transmembrane region" description="Helical" evidence="7">
    <location>
        <begin position="51"/>
        <end position="75"/>
    </location>
</feature>
<keyword evidence="5 7" id="KW-1133">Transmembrane helix</keyword>
<dbReference type="EMBL" id="BGZI01000034">
    <property type="protein sequence ID" value="GBO90133.1"/>
    <property type="molecule type" value="Genomic_DNA"/>
</dbReference>
<dbReference type="GO" id="GO:0009242">
    <property type="term" value="P:colanic acid biosynthetic process"/>
    <property type="evidence" value="ECO:0007669"/>
    <property type="project" value="TreeGrafter"/>
</dbReference>
<name>A0A5M3Q4I3_9GAMM</name>
<evidence type="ECO:0000256" key="6">
    <source>
        <dbReference type="ARBA" id="ARBA00023136"/>
    </source>
</evidence>
<evidence type="ECO:0000256" key="5">
    <source>
        <dbReference type="ARBA" id="ARBA00022989"/>
    </source>
</evidence>
<accession>A0A5M3Q4I3</accession>
<dbReference type="PANTHER" id="PTHR30576:SF21">
    <property type="entry name" value="UDP-GLUCOSE:UNDECAPRENYL-PHOSPHATE GLUCOSE-1-PHOSPHATE TRANSFERASE"/>
    <property type="match status" value="1"/>
</dbReference>
<feature type="domain" description="Bacterial sugar transferase" evidence="8">
    <location>
        <begin position="279"/>
        <end position="462"/>
    </location>
</feature>
<feature type="transmembrane region" description="Helical" evidence="7">
    <location>
        <begin position="282"/>
        <end position="307"/>
    </location>
</feature>
<keyword evidence="6 7" id="KW-0472">Membrane</keyword>
<evidence type="ECO:0000256" key="7">
    <source>
        <dbReference type="SAM" id="Phobius"/>
    </source>
</evidence>
<evidence type="ECO:0000256" key="1">
    <source>
        <dbReference type="ARBA" id="ARBA00004141"/>
    </source>
</evidence>
<dbReference type="GO" id="GO:0016020">
    <property type="term" value="C:membrane"/>
    <property type="evidence" value="ECO:0007669"/>
    <property type="project" value="UniProtKB-SubCell"/>
</dbReference>
<dbReference type="Proteomes" id="UP000387223">
    <property type="component" value="Unassembled WGS sequence"/>
</dbReference>
<dbReference type="Pfam" id="PF13727">
    <property type="entry name" value="CoA_binding_3"/>
    <property type="match status" value="1"/>
</dbReference>
<evidence type="ECO:0000256" key="4">
    <source>
        <dbReference type="ARBA" id="ARBA00022692"/>
    </source>
</evidence>
<dbReference type="Pfam" id="PF02397">
    <property type="entry name" value="Bac_transf"/>
    <property type="match status" value="1"/>
</dbReference>